<protein>
    <recommendedName>
        <fullName evidence="3">Transposase</fullName>
    </recommendedName>
</protein>
<reference evidence="1" key="2">
    <citation type="submission" date="2022-03" db="EMBL/GenBank/DDBJ databases">
        <title>Draft title - Genomic analysis of global carrot germplasm unveils the trajectory of domestication and the origin of high carotenoid orange carrot.</title>
        <authorList>
            <person name="Iorizzo M."/>
            <person name="Ellison S."/>
            <person name="Senalik D."/>
            <person name="Macko-Podgorni A."/>
            <person name="Grzebelus D."/>
            <person name="Bostan H."/>
            <person name="Rolling W."/>
            <person name="Curaba J."/>
            <person name="Simon P."/>
        </authorList>
    </citation>
    <scope>NUCLEOTIDE SEQUENCE</scope>
    <source>
        <tissue evidence="1">Leaf</tissue>
    </source>
</reference>
<reference evidence="1" key="1">
    <citation type="journal article" date="2016" name="Nat. Genet.">
        <title>A high-quality carrot genome assembly provides new insights into carotenoid accumulation and asterid genome evolution.</title>
        <authorList>
            <person name="Iorizzo M."/>
            <person name="Ellison S."/>
            <person name="Senalik D."/>
            <person name="Zeng P."/>
            <person name="Satapoomin P."/>
            <person name="Huang J."/>
            <person name="Bowman M."/>
            <person name="Iovene M."/>
            <person name="Sanseverino W."/>
            <person name="Cavagnaro P."/>
            <person name="Yildiz M."/>
            <person name="Macko-Podgorni A."/>
            <person name="Moranska E."/>
            <person name="Grzebelus E."/>
            <person name="Grzebelus D."/>
            <person name="Ashrafi H."/>
            <person name="Zheng Z."/>
            <person name="Cheng S."/>
            <person name="Spooner D."/>
            <person name="Van Deynze A."/>
            <person name="Simon P."/>
        </authorList>
    </citation>
    <scope>NUCLEOTIDE SEQUENCE</scope>
    <source>
        <tissue evidence="1">Leaf</tissue>
    </source>
</reference>
<organism evidence="1 2">
    <name type="scientific">Daucus carota subsp. sativus</name>
    <name type="common">Carrot</name>
    <dbReference type="NCBI Taxonomy" id="79200"/>
    <lineage>
        <taxon>Eukaryota</taxon>
        <taxon>Viridiplantae</taxon>
        <taxon>Streptophyta</taxon>
        <taxon>Embryophyta</taxon>
        <taxon>Tracheophyta</taxon>
        <taxon>Spermatophyta</taxon>
        <taxon>Magnoliopsida</taxon>
        <taxon>eudicotyledons</taxon>
        <taxon>Gunneridae</taxon>
        <taxon>Pentapetalae</taxon>
        <taxon>asterids</taxon>
        <taxon>campanulids</taxon>
        <taxon>Apiales</taxon>
        <taxon>Apiaceae</taxon>
        <taxon>Apioideae</taxon>
        <taxon>Scandiceae</taxon>
        <taxon>Daucinae</taxon>
        <taxon>Daucus</taxon>
        <taxon>Daucus sect. Daucus</taxon>
    </lineage>
</organism>
<keyword evidence="2" id="KW-1185">Reference proteome</keyword>
<dbReference type="InterPro" id="IPR036397">
    <property type="entry name" value="RNaseH_sf"/>
</dbReference>
<evidence type="ECO:0008006" key="3">
    <source>
        <dbReference type="Google" id="ProtNLM"/>
    </source>
</evidence>
<dbReference type="Gene3D" id="3.30.420.10">
    <property type="entry name" value="Ribonuclease H-like superfamily/Ribonuclease H"/>
    <property type="match status" value="1"/>
</dbReference>
<dbReference type="PANTHER" id="PTHR47169:SF2">
    <property type="entry name" value="OS01G0541250 PROTEIN"/>
    <property type="match status" value="1"/>
</dbReference>
<dbReference type="AlphaFoldDB" id="A0AAF1BCG1"/>
<proteinExistence type="predicted"/>
<dbReference type="GO" id="GO:0003676">
    <property type="term" value="F:nucleic acid binding"/>
    <property type="evidence" value="ECO:0007669"/>
    <property type="project" value="InterPro"/>
</dbReference>
<dbReference type="Proteomes" id="UP000077755">
    <property type="component" value="Chromosome 8"/>
</dbReference>
<sequence length="286" mass="32863">MIDKNNDSNDPRFIGMDNRIHIDEKWFYLSKKSEKYYLLKEERDPERTCKSKNFLTKVMFLAAVARPRFDEAGNVLFSGKIGIFPFITKEPAKRSSSNRPAGTLVTKPMTSVGRDTVRSFLINKVVPAIIEKWPDDVHNTTLFIQQDNARTHINPNDEEFRLAMNRLGVDIQLYNQPPNSPDMNVLDLGFFNAIQALQQKEATRTVEELISAVERAFEAYSPIRSNHVFLSLQLCMIEVMKTRGSIGYKIPHINKVGLERNGRLPFQMPCDAKLIEDINEWLNSEP</sequence>
<evidence type="ECO:0000313" key="1">
    <source>
        <dbReference type="EMBL" id="WOH12833.1"/>
    </source>
</evidence>
<dbReference type="EMBL" id="CP093350">
    <property type="protein sequence ID" value="WOH12833.1"/>
    <property type="molecule type" value="Genomic_DNA"/>
</dbReference>
<dbReference type="PANTHER" id="PTHR47169">
    <property type="entry name" value="OS01G0541250 PROTEIN"/>
    <property type="match status" value="1"/>
</dbReference>
<gene>
    <name evidence="1" type="ORF">DCAR_0832342</name>
</gene>
<accession>A0AAF1BCG1</accession>
<name>A0AAF1BCG1_DAUCS</name>
<evidence type="ECO:0000313" key="2">
    <source>
        <dbReference type="Proteomes" id="UP000077755"/>
    </source>
</evidence>